<proteinExistence type="predicted"/>
<sequence>MLLAVIDRHSPAITLRRRRPSPPAVARQSSPFVSKSRPQHHHVNAPLLSWACYVRSWALETSIRNQGKQKEDAPYGSTSHMGNLLFEEQSSIQARAICLDFPKFDGEEPNGWIYRAN</sequence>
<organism evidence="2 3">
    <name type="scientific">Nyssa sinensis</name>
    <dbReference type="NCBI Taxonomy" id="561372"/>
    <lineage>
        <taxon>Eukaryota</taxon>
        <taxon>Viridiplantae</taxon>
        <taxon>Streptophyta</taxon>
        <taxon>Embryophyta</taxon>
        <taxon>Tracheophyta</taxon>
        <taxon>Spermatophyta</taxon>
        <taxon>Magnoliopsida</taxon>
        <taxon>eudicotyledons</taxon>
        <taxon>Gunneridae</taxon>
        <taxon>Pentapetalae</taxon>
        <taxon>asterids</taxon>
        <taxon>Cornales</taxon>
        <taxon>Nyssaceae</taxon>
        <taxon>Nyssa</taxon>
    </lineage>
</organism>
<evidence type="ECO:0000313" key="3">
    <source>
        <dbReference type="Proteomes" id="UP000325577"/>
    </source>
</evidence>
<keyword evidence="3" id="KW-1185">Reference proteome</keyword>
<protein>
    <submittedName>
        <fullName evidence="2">Uncharacterized protein</fullName>
    </submittedName>
</protein>
<dbReference type="EMBL" id="CM018042">
    <property type="protein sequence ID" value="KAA8532521.1"/>
    <property type="molecule type" value="Genomic_DNA"/>
</dbReference>
<gene>
    <name evidence="2" type="ORF">F0562_032663</name>
</gene>
<dbReference type="Proteomes" id="UP000325577">
    <property type="component" value="Linkage Group LG19"/>
</dbReference>
<name>A0A5J5AU51_9ASTE</name>
<reference evidence="2 3" key="1">
    <citation type="submission" date="2019-09" db="EMBL/GenBank/DDBJ databases">
        <title>A chromosome-level genome assembly of the Chinese tupelo Nyssa sinensis.</title>
        <authorList>
            <person name="Yang X."/>
            <person name="Kang M."/>
            <person name="Yang Y."/>
            <person name="Xiong H."/>
            <person name="Wang M."/>
            <person name="Zhang Z."/>
            <person name="Wang Z."/>
            <person name="Wu H."/>
            <person name="Ma T."/>
            <person name="Liu J."/>
            <person name="Xi Z."/>
        </authorList>
    </citation>
    <scope>NUCLEOTIDE SEQUENCE [LARGE SCALE GENOMIC DNA]</scope>
    <source>
        <strain evidence="2">J267</strain>
        <tissue evidence="2">Leaf</tissue>
    </source>
</reference>
<feature type="region of interest" description="Disordered" evidence="1">
    <location>
        <begin position="17"/>
        <end position="40"/>
    </location>
</feature>
<evidence type="ECO:0000313" key="2">
    <source>
        <dbReference type="EMBL" id="KAA8532521.1"/>
    </source>
</evidence>
<evidence type="ECO:0000256" key="1">
    <source>
        <dbReference type="SAM" id="MobiDB-lite"/>
    </source>
</evidence>
<dbReference type="AlphaFoldDB" id="A0A5J5AU51"/>
<accession>A0A5J5AU51</accession>